<dbReference type="PANTHER" id="PTHR38831">
    <property type="entry name" value="TYPE II SECRETION SYSTEM PROTEIN K"/>
    <property type="match status" value="1"/>
</dbReference>
<name>A0A644Z8D1_9ZZZZ</name>
<sequence>MKQALGHKSSQGFALVAVLWLVAAMTVLVGGIMLSVRSELRTAGLSRQMIQAQAVGEAVMQIALQQMVAGGKQVDKLIEAPVSYGGQEISVRMVPMNGYIDLNRAPIELLQAAFQFAGGMDQGSAGSLAAAVDKMRQEPGPSGKPLGFEAVEDLLLVPGMQYPLYARIAPVLTTDAGGTGRVNVQAAPPNVLNIVAAGNEGAVGNFLQSRGGDNVGADTSAMNGAWIENSATSKTVEFTARVPLPDGGAVEVIRRYQITPSSEDGLPWRVFYANSRVDLARGPGT</sequence>
<organism evidence="2">
    <name type="scientific">bioreactor metagenome</name>
    <dbReference type="NCBI Taxonomy" id="1076179"/>
    <lineage>
        <taxon>unclassified sequences</taxon>
        <taxon>metagenomes</taxon>
        <taxon>ecological metagenomes</taxon>
    </lineage>
</organism>
<keyword evidence="1" id="KW-0472">Membrane</keyword>
<feature type="transmembrane region" description="Helical" evidence="1">
    <location>
        <begin position="12"/>
        <end position="36"/>
    </location>
</feature>
<proteinExistence type="predicted"/>
<dbReference type="GO" id="GO:0009306">
    <property type="term" value="P:protein secretion"/>
    <property type="evidence" value="ECO:0007669"/>
    <property type="project" value="InterPro"/>
</dbReference>
<dbReference type="PANTHER" id="PTHR38831:SF1">
    <property type="entry name" value="TYPE II SECRETION SYSTEM PROTEIN K-RELATED"/>
    <property type="match status" value="1"/>
</dbReference>
<reference evidence="2" key="1">
    <citation type="submission" date="2019-08" db="EMBL/GenBank/DDBJ databases">
        <authorList>
            <person name="Kucharzyk K."/>
            <person name="Murdoch R.W."/>
            <person name="Higgins S."/>
            <person name="Loffler F."/>
        </authorList>
    </citation>
    <scope>NUCLEOTIDE SEQUENCE</scope>
</reference>
<evidence type="ECO:0000313" key="2">
    <source>
        <dbReference type="EMBL" id="MPM37145.1"/>
    </source>
</evidence>
<evidence type="ECO:0000256" key="1">
    <source>
        <dbReference type="SAM" id="Phobius"/>
    </source>
</evidence>
<comment type="caution">
    <text evidence="2">The sequence shown here is derived from an EMBL/GenBank/DDBJ whole genome shotgun (WGS) entry which is preliminary data.</text>
</comment>
<dbReference type="GO" id="GO:0016020">
    <property type="term" value="C:membrane"/>
    <property type="evidence" value="ECO:0007669"/>
    <property type="project" value="InterPro"/>
</dbReference>
<keyword evidence="1" id="KW-1133">Transmembrane helix</keyword>
<accession>A0A644Z8D1</accession>
<dbReference type="InterPro" id="IPR005628">
    <property type="entry name" value="GspK"/>
</dbReference>
<dbReference type="EMBL" id="VSSQ01007842">
    <property type="protein sequence ID" value="MPM37145.1"/>
    <property type="molecule type" value="Genomic_DNA"/>
</dbReference>
<gene>
    <name evidence="2" type="ORF">SDC9_83751</name>
</gene>
<keyword evidence="1" id="KW-0812">Transmembrane</keyword>
<dbReference type="AlphaFoldDB" id="A0A644Z8D1"/>
<protein>
    <recommendedName>
        <fullName evidence="3">Type II secretion system protein K</fullName>
    </recommendedName>
</protein>
<evidence type="ECO:0008006" key="3">
    <source>
        <dbReference type="Google" id="ProtNLM"/>
    </source>
</evidence>